<accession>A0A9Q0HSG3</accession>
<comment type="caution">
    <text evidence="7">The sequence shown here is derived from an EMBL/GenBank/DDBJ whole genome shotgun (WGS) entry which is preliminary data.</text>
</comment>
<dbReference type="InterPro" id="IPR044839">
    <property type="entry name" value="NDR1-like"/>
</dbReference>
<dbReference type="OrthoDB" id="1426517at2759"/>
<dbReference type="Pfam" id="PF03168">
    <property type="entry name" value="LEA_2"/>
    <property type="match status" value="1"/>
</dbReference>
<proteinExistence type="predicted"/>
<evidence type="ECO:0000256" key="2">
    <source>
        <dbReference type="ARBA" id="ARBA00022692"/>
    </source>
</evidence>
<evidence type="ECO:0000256" key="1">
    <source>
        <dbReference type="ARBA" id="ARBA00004167"/>
    </source>
</evidence>
<keyword evidence="3 5" id="KW-1133">Transmembrane helix</keyword>
<evidence type="ECO:0000256" key="5">
    <source>
        <dbReference type="SAM" id="Phobius"/>
    </source>
</evidence>
<protein>
    <recommendedName>
        <fullName evidence="6">Late embryogenesis abundant protein LEA-2 subgroup domain-containing protein</fullName>
    </recommendedName>
</protein>
<feature type="domain" description="Late embryogenesis abundant protein LEA-2 subgroup" evidence="6">
    <location>
        <begin position="75"/>
        <end position="178"/>
    </location>
</feature>
<name>A0A9Q0HSG3_9POAL</name>
<sequence>MSKDKEWHRRRHLFRGLASLCVTIVFIILLIILIIYLVLRPTKPHFYLQNLHLIKINASPATNTPPTLSINLQATLSSRNPNSRIGIYYSNLDTYVTYRDEPITVPVSLPPVYEGHKDVAVWSPVLYGSGVPVDPYVANAIAQDQAAGLLLLHVKVDGRVKWKVGSWTSGHYHLFVNCPIFVSPNNGNTIQGDGLPEIVECHVEV</sequence>
<comment type="subcellular location">
    <subcellularLocation>
        <location evidence="1">Membrane</location>
        <topology evidence="1">Single-pass membrane protein</topology>
    </subcellularLocation>
</comment>
<keyword evidence="8" id="KW-1185">Reference proteome</keyword>
<evidence type="ECO:0000259" key="6">
    <source>
        <dbReference type="Pfam" id="PF03168"/>
    </source>
</evidence>
<keyword evidence="4 5" id="KW-0472">Membrane</keyword>
<dbReference type="GO" id="GO:0098542">
    <property type="term" value="P:defense response to other organism"/>
    <property type="evidence" value="ECO:0007669"/>
    <property type="project" value="InterPro"/>
</dbReference>
<evidence type="ECO:0000313" key="8">
    <source>
        <dbReference type="Proteomes" id="UP001151287"/>
    </source>
</evidence>
<dbReference type="PANTHER" id="PTHR31415:SF166">
    <property type="entry name" value="LATE EMBRYOGENESIS ABUNDANT (LEA) HYDROXYPROLINE-RICH GLYCOPROTEIN FAMILY"/>
    <property type="match status" value="1"/>
</dbReference>
<keyword evidence="2 5" id="KW-0812">Transmembrane</keyword>
<evidence type="ECO:0000313" key="7">
    <source>
        <dbReference type="EMBL" id="KAJ1696270.1"/>
    </source>
</evidence>
<dbReference type="AlphaFoldDB" id="A0A9Q0HSG3"/>
<dbReference type="GO" id="GO:0009506">
    <property type="term" value="C:plasmodesma"/>
    <property type="evidence" value="ECO:0007669"/>
    <property type="project" value="TreeGrafter"/>
</dbReference>
<dbReference type="Proteomes" id="UP001151287">
    <property type="component" value="Unassembled WGS sequence"/>
</dbReference>
<evidence type="ECO:0000256" key="4">
    <source>
        <dbReference type="ARBA" id="ARBA00023136"/>
    </source>
</evidence>
<dbReference type="GO" id="GO:0005886">
    <property type="term" value="C:plasma membrane"/>
    <property type="evidence" value="ECO:0007669"/>
    <property type="project" value="TreeGrafter"/>
</dbReference>
<dbReference type="InterPro" id="IPR004864">
    <property type="entry name" value="LEA_2"/>
</dbReference>
<feature type="transmembrane region" description="Helical" evidence="5">
    <location>
        <begin position="12"/>
        <end position="39"/>
    </location>
</feature>
<evidence type="ECO:0000256" key="3">
    <source>
        <dbReference type="ARBA" id="ARBA00022989"/>
    </source>
</evidence>
<organism evidence="7 8">
    <name type="scientific">Rhynchospora breviuscula</name>
    <dbReference type="NCBI Taxonomy" id="2022672"/>
    <lineage>
        <taxon>Eukaryota</taxon>
        <taxon>Viridiplantae</taxon>
        <taxon>Streptophyta</taxon>
        <taxon>Embryophyta</taxon>
        <taxon>Tracheophyta</taxon>
        <taxon>Spermatophyta</taxon>
        <taxon>Magnoliopsida</taxon>
        <taxon>Liliopsida</taxon>
        <taxon>Poales</taxon>
        <taxon>Cyperaceae</taxon>
        <taxon>Cyperoideae</taxon>
        <taxon>Rhynchosporeae</taxon>
        <taxon>Rhynchospora</taxon>
    </lineage>
</organism>
<dbReference type="EMBL" id="JAMQYH010000002">
    <property type="protein sequence ID" value="KAJ1696270.1"/>
    <property type="molecule type" value="Genomic_DNA"/>
</dbReference>
<dbReference type="PANTHER" id="PTHR31415">
    <property type="entry name" value="OS05G0367900 PROTEIN"/>
    <property type="match status" value="1"/>
</dbReference>
<gene>
    <name evidence="7" type="ORF">LUZ63_004782</name>
</gene>
<reference evidence="7" key="1">
    <citation type="journal article" date="2022" name="Cell">
        <title>Repeat-based holocentromeres influence genome architecture and karyotype evolution.</title>
        <authorList>
            <person name="Hofstatter P.G."/>
            <person name="Thangavel G."/>
            <person name="Lux T."/>
            <person name="Neumann P."/>
            <person name="Vondrak T."/>
            <person name="Novak P."/>
            <person name="Zhang M."/>
            <person name="Costa L."/>
            <person name="Castellani M."/>
            <person name="Scott A."/>
            <person name="Toegelov H."/>
            <person name="Fuchs J."/>
            <person name="Mata-Sucre Y."/>
            <person name="Dias Y."/>
            <person name="Vanzela A.L.L."/>
            <person name="Huettel B."/>
            <person name="Almeida C.C.S."/>
            <person name="Simkova H."/>
            <person name="Souza G."/>
            <person name="Pedrosa-Harand A."/>
            <person name="Macas J."/>
            <person name="Mayer K.F.X."/>
            <person name="Houben A."/>
            <person name="Marques A."/>
        </authorList>
    </citation>
    <scope>NUCLEOTIDE SEQUENCE</scope>
    <source>
        <strain evidence="7">RhyBre1mFocal</strain>
    </source>
</reference>